<sequence length="303" mass="34794">MVKRGYGLRLGQDIFVRCALFEEACPDILVHVQKKGTAHRSLFFLDQYGWSDVRLSTIRTILGTLRNPEILLTFAVDALIDFLSEKTGEAQALLNVELAREDVRELMSLKNGEGWRYLIQNGLYRHVQARTGSRFYTPFFIHSVEAHRSYWLLHLSNHRQARDEMGKLHWRLNNRFRHHGGAGFHALGFDPSCDLRQRLLTFMFDDDALRRSEAVVLEQLPPMIHAANRNGEDLAVETLFAGNCNETPVTSDILCRQLVLLRDEGEILIKGEDGSLKPRAKTIGWGDRLVLPRERSLFSRLGW</sequence>
<organism evidence="1 2">
    <name type="scientific">Rhodopila globiformis</name>
    <name type="common">Rhodopseudomonas globiformis</name>
    <dbReference type="NCBI Taxonomy" id="1071"/>
    <lineage>
        <taxon>Bacteria</taxon>
        <taxon>Pseudomonadati</taxon>
        <taxon>Pseudomonadota</taxon>
        <taxon>Alphaproteobacteria</taxon>
        <taxon>Acetobacterales</taxon>
        <taxon>Acetobacteraceae</taxon>
        <taxon>Rhodopila</taxon>
    </lineage>
</organism>
<dbReference type="EMBL" id="NHRY01000035">
    <property type="protein sequence ID" value="PPQ39222.1"/>
    <property type="molecule type" value="Genomic_DNA"/>
</dbReference>
<comment type="caution">
    <text evidence="1">The sequence shown here is derived from an EMBL/GenBank/DDBJ whole genome shotgun (WGS) entry which is preliminary data.</text>
</comment>
<dbReference type="NCBIfam" id="TIGR04474">
    <property type="entry name" value="tcm_partner"/>
    <property type="match status" value="1"/>
</dbReference>
<evidence type="ECO:0000313" key="2">
    <source>
        <dbReference type="Proteomes" id="UP000239724"/>
    </source>
</evidence>
<evidence type="ECO:0000313" key="1">
    <source>
        <dbReference type="EMBL" id="PPQ39222.1"/>
    </source>
</evidence>
<dbReference type="AlphaFoldDB" id="A0A2S6NNR1"/>
<accession>A0A2S6NNR1</accession>
<keyword evidence="2" id="KW-1185">Reference proteome</keyword>
<name>A0A2S6NNR1_RHOGL</name>
<dbReference type="Proteomes" id="UP000239724">
    <property type="component" value="Unassembled WGS sequence"/>
</dbReference>
<protein>
    <submittedName>
        <fullName evidence="1">Uncharacterized protein</fullName>
    </submittedName>
</protein>
<gene>
    <name evidence="1" type="ORF">CCS01_01495</name>
</gene>
<proteinExistence type="predicted"/>
<dbReference type="InterPro" id="IPR031009">
    <property type="entry name" value="Tcm_partner"/>
</dbReference>
<reference evidence="1 2" key="1">
    <citation type="journal article" date="2018" name="Arch. Microbiol.">
        <title>New insights into the metabolic potential of the phototrophic purple bacterium Rhodopila globiformis DSM 161(T) from its draft genome sequence and evidence for a vanadium-dependent nitrogenase.</title>
        <authorList>
            <person name="Imhoff J.F."/>
            <person name="Rahn T."/>
            <person name="Kunzel S."/>
            <person name="Neulinger S.C."/>
        </authorList>
    </citation>
    <scope>NUCLEOTIDE SEQUENCE [LARGE SCALE GENOMIC DNA]</scope>
    <source>
        <strain evidence="1 2">DSM 161</strain>
    </source>
</reference>
<dbReference type="RefSeq" id="WP_104517071.1">
    <property type="nucleotide sequence ID" value="NZ_NHRY01000035.1"/>
</dbReference>